<feature type="compositionally biased region" description="Gly residues" evidence="1">
    <location>
        <begin position="69"/>
        <end position="80"/>
    </location>
</feature>
<dbReference type="RefSeq" id="WP_062285640.1">
    <property type="nucleotide sequence ID" value="NZ_LTBC01000017.1"/>
</dbReference>
<evidence type="ECO:0000313" key="3">
    <source>
        <dbReference type="Proteomes" id="UP000075670"/>
    </source>
</evidence>
<dbReference type="Proteomes" id="UP000075670">
    <property type="component" value="Unassembled WGS sequence"/>
</dbReference>
<keyword evidence="3" id="KW-1185">Reference proteome</keyword>
<evidence type="ECO:0000256" key="1">
    <source>
        <dbReference type="SAM" id="MobiDB-lite"/>
    </source>
</evidence>
<dbReference type="OrthoDB" id="9766984at2"/>
<dbReference type="AlphaFoldDB" id="A0A151ATP6"/>
<comment type="caution">
    <text evidence="2">The sequence shown here is derived from an EMBL/GenBank/DDBJ whole genome shotgun (WGS) entry which is preliminary data.</text>
</comment>
<feature type="region of interest" description="Disordered" evidence="1">
    <location>
        <begin position="61"/>
        <end position="80"/>
    </location>
</feature>
<dbReference type="PATRIC" id="fig|1122241.3.peg.2921"/>
<feature type="region of interest" description="Disordered" evidence="1">
    <location>
        <begin position="1"/>
        <end position="26"/>
    </location>
</feature>
<organism evidence="2 3">
    <name type="scientific">Moorella mulderi DSM 14980</name>
    <dbReference type="NCBI Taxonomy" id="1122241"/>
    <lineage>
        <taxon>Bacteria</taxon>
        <taxon>Bacillati</taxon>
        <taxon>Bacillota</taxon>
        <taxon>Clostridia</taxon>
        <taxon>Neomoorellales</taxon>
        <taxon>Neomoorellaceae</taxon>
        <taxon>Neomoorella</taxon>
    </lineage>
</organism>
<proteinExistence type="predicted"/>
<dbReference type="EMBL" id="LTBC01000017">
    <property type="protein sequence ID" value="KYH30962.1"/>
    <property type="molecule type" value="Genomic_DNA"/>
</dbReference>
<name>A0A151ATP6_9FIRM</name>
<reference evidence="2 3" key="1">
    <citation type="submission" date="2016-02" db="EMBL/GenBank/DDBJ databases">
        <title>Genome sequence of Moorella mulderi DSM 14980.</title>
        <authorList>
            <person name="Poehlein A."/>
            <person name="Daniel R."/>
        </authorList>
    </citation>
    <scope>NUCLEOTIDE SEQUENCE [LARGE SCALE GENOMIC DNA]</scope>
    <source>
        <strain evidence="2 3">DSM 14980</strain>
    </source>
</reference>
<accession>A0A151ATP6</accession>
<protein>
    <submittedName>
        <fullName evidence="2">Uncharacterized protein</fullName>
    </submittedName>
</protein>
<gene>
    <name evidence="2" type="ORF">MOMUL_27460</name>
</gene>
<evidence type="ECO:0000313" key="2">
    <source>
        <dbReference type="EMBL" id="KYH30962.1"/>
    </source>
</evidence>
<sequence length="80" mass="8297">MKGIVGDGGKRGRGILVRNPKEAEKDRLEREKILARLKEELKAIGDLKGEPHTKACCQLIAHPDTAGTAPGGGPGSGSPG</sequence>